<dbReference type="SUPFAM" id="SSF89919">
    <property type="entry name" value="Ribosome-binding factor A, RbfA"/>
    <property type="match status" value="1"/>
</dbReference>
<dbReference type="InterPro" id="IPR000238">
    <property type="entry name" value="RbfA"/>
</dbReference>
<gene>
    <name evidence="2 3" type="primary">rbfA</name>
    <name evidence="3" type="ORF">IFJ75_17610</name>
</gene>
<comment type="similarity">
    <text evidence="2">Belongs to the RbfA family.</text>
</comment>
<comment type="subunit">
    <text evidence="2">Monomer. Binds 30S ribosomal subunits, but not 50S ribosomal subunits or 70S ribosomes.</text>
</comment>
<dbReference type="PANTHER" id="PTHR33515:SF1">
    <property type="entry name" value="RIBOSOME-BINDING FACTOR A, CHLOROPLASTIC-RELATED"/>
    <property type="match status" value="1"/>
</dbReference>
<evidence type="ECO:0000313" key="4">
    <source>
        <dbReference type="Proteomes" id="UP000663918"/>
    </source>
</evidence>
<dbReference type="RefSeq" id="WP_207869951.1">
    <property type="nucleotide sequence ID" value="NZ_CP062222.1"/>
</dbReference>
<evidence type="ECO:0000256" key="1">
    <source>
        <dbReference type="ARBA" id="ARBA00022517"/>
    </source>
</evidence>
<dbReference type="Gene3D" id="3.30.300.20">
    <property type="match status" value="1"/>
</dbReference>
<dbReference type="Proteomes" id="UP000663918">
    <property type="component" value="Chromosome"/>
</dbReference>
<comment type="subcellular location">
    <subcellularLocation>
        <location evidence="2">Cytoplasm</location>
    </subcellularLocation>
</comment>
<evidence type="ECO:0000256" key="2">
    <source>
        <dbReference type="HAMAP-Rule" id="MF_00003"/>
    </source>
</evidence>
<comment type="function">
    <text evidence="2">One of several proteins that assist in the late maturation steps of the functional core of the 30S ribosomal subunit. Associates with free 30S ribosomal subunits (but not with 30S subunits that are part of 70S ribosomes or polysomes). Required for efficient processing of 16S rRNA. May interact with the 5'-terminal helix region of 16S rRNA.</text>
</comment>
<keyword evidence="2" id="KW-0963">Cytoplasm</keyword>
<accession>A0A975GVT3</accession>
<dbReference type="NCBIfam" id="TIGR00082">
    <property type="entry name" value="rbfA"/>
    <property type="match status" value="1"/>
</dbReference>
<dbReference type="EMBL" id="CP062222">
    <property type="protein sequence ID" value="QTC91013.1"/>
    <property type="molecule type" value="Genomic_DNA"/>
</dbReference>
<dbReference type="InterPro" id="IPR020053">
    <property type="entry name" value="Ribosome-bd_factorA_CS"/>
</dbReference>
<dbReference type="Pfam" id="PF02033">
    <property type="entry name" value="RBFA"/>
    <property type="match status" value="1"/>
</dbReference>
<dbReference type="InterPro" id="IPR023799">
    <property type="entry name" value="RbfA_dom_sf"/>
</dbReference>
<name>A0A975GVT3_9CAUL</name>
<dbReference type="PROSITE" id="PS01319">
    <property type="entry name" value="RBFA"/>
    <property type="match status" value="1"/>
</dbReference>
<organism evidence="3 4">
    <name type="scientific">Brevundimonas goettingensis</name>
    <dbReference type="NCBI Taxonomy" id="2774190"/>
    <lineage>
        <taxon>Bacteria</taxon>
        <taxon>Pseudomonadati</taxon>
        <taxon>Pseudomonadota</taxon>
        <taxon>Alphaproteobacteria</taxon>
        <taxon>Caulobacterales</taxon>
        <taxon>Caulobacteraceae</taxon>
        <taxon>Brevundimonas</taxon>
    </lineage>
</organism>
<dbReference type="KEGG" id="bgoe:IFJ75_17610"/>
<proteinExistence type="inferred from homology"/>
<dbReference type="HAMAP" id="MF_00003">
    <property type="entry name" value="RbfA"/>
    <property type="match status" value="1"/>
</dbReference>
<dbReference type="InterPro" id="IPR015946">
    <property type="entry name" value="KH_dom-like_a/b"/>
</dbReference>
<keyword evidence="1 2" id="KW-0690">Ribosome biogenesis</keyword>
<evidence type="ECO:0000313" key="3">
    <source>
        <dbReference type="EMBL" id="QTC91013.1"/>
    </source>
</evidence>
<sequence length="148" mass="16634">MSNRKPKFSNAGPTQRQLRAGELVRHALVEILREEEIHDEALKDVSITVTEVRLSPDLKHATCFVEPLGAGVDTAPTAGHESEIIKALNAHAKFLRGQLGRHLDMKFTPDLRFRHDESFDAASRIDRLFDDPRVRADLQAGRDEADED</sequence>
<dbReference type="GO" id="GO:0005829">
    <property type="term" value="C:cytosol"/>
    <property type="evidence" value="ECO:0007669"/>
    <property type="project" value="TreeGrafter"/>
</dbReference>
<dbReference type="PANTHER" id="PTHR33515">
    <property type="entry name" value="RIBOSOME-BINDING FACTOR A, CHLOROPLASTIC-RELATED"/>
    <property type="match status" value="1"/>
</dbReference>
<keyword evidence="4" id="KW-1185">Reference proteome</keyword>
<dbReference type="GO" id="GO:0030490">
    <property type="term" value="P:maturation of SSU-rRNA"/>
    <property type="evidence" value="ECO:0007669"/>
    <property type="project" value="UniProtKB-UniRule"/>
</dbReference>
<dbReference type="NCBIfam" id="NF001802">
    <property type="entry name" value="PRK00521.2-5"/>
    <property type="match status" value="1"/>
</dbReference>
<reference evidence="3" key="1">
    <citation type="submission" date="2020-09" db="EMBL/GenBank/DDBJ databases">
        <title>Brevundimonas sp. LVF2 isolated from a puddle in Goettingen, Germany.</title>
        <authorList>
            <person name="Friedrich I."/>
            <person name="Klassen A."/>
            <person name="Hannes N."/>
            <person name="Schneider D."/>
            <person name="Hertel R."/>
            <person name="Daniel R."/>
        </authorList>
    </citation>
    <scope>NUCLEOTIDE SEQUENCE</scope>
    <source>
        <strain evidence="3">LVF2</strain>
    </source>
</reference>
<dbReference type="GO" id="GO:0043024">
    <property type="term" value="F:ribosomal small subunit binding"/>
    <property type="evidence" value="ECO:0007669"/>
    <property type="project" value="TreeGrafter"/>
</dbReference>
<dbReference type="AlphaFoldDB" id="A0A975GVT3"/>
<protein>
    <recommendedName>
        <fullName evidence="2">Ribosome-binding factor A</fullName>
    </recommendedName>
</protein>